<dbReference type="InterPro" id="IPR012338">
    <property type="entry name" value="Beta-lactam/transpept-like"/>
</dbReference>
<dbReference type="Pfam" id="PF00905">
    <property type="entry name" value="Transpeptidase"/>
    <property type="match status" value="1"/>
</dbReference>
<dbReference type="PROSITE" id="PS51178">
    <property type="entry name" value="PASTA"/>
    <property type="match status" value="1"/>
</dbReference>
<dbReference type="PANTHER" id="PTHR30627">
    <property type="entry name" value="PEPTIDOGLYCAN D,D-TRANSPEPTIDASE"/>
    <property type="match status" value="1"/>
</dbReference>
<keyword evidence="3 4" id="KW-0472">Membrane</keyword>
<keyword evidence="4" id="KW-1133">Transmembrane helix</keyword>
<dbReference type="SMART" id="SM00740">
    <property type="entry name" value="PASTA"/>
    <property type="match status" value="1"/>
</dbReference>
<protein>
    <submittedName>
        <fullName evidence="6">Peptidoglycan glycosyltransferase</fullName>
        <ecNumber evidence="6">2.4.1.129</ecNumber>
    </submittedName>
</protein>
<dbReference type="InterPro" id="IPR001460">
    <property type="entry name" value="PCN-bd_Tpept"/>
</dbReference>
<dbReference type="GO" id="GO:0008658">
    <property type="term" value="F:penicillin binding"/>
    <property type="evidence" value="ECO:0007669"/>
    <property type="project" value="InterPro"/>
</dbReference>
<evidence type="ECO:0000313" key="7">
    <source>
        <dbReference type="Proteomes" id="UP000004162"/>
    </source>
</evidence>
<evidence type="ECO:0000259" key="5">
    <source>
        <dbReference type="PROSITE" id="PS51178"/>
    </source>
</evidence>
<evidence type="ECO:0000256" key="2">
    <source>
        <dbReference type="ARBA" id="ARBA00022645"/>
    </source>
</evidence>
<keyword evidence="6" id="KW-0808">Transferase</keyword>
<dbReference type="RefSeq" id="WP_006367068.1">
    <property type="nucleotide sequence ID" value="NZ_AASE01000023.1"/>
</dbReference>
<dbReference type="GO" id="GO:0071555">
    <property type="term" value="P:cell wall organization"/>
    <property type="evidence" value="ECO:0007669"/>
    <property type="project" value="TreeGrafter"/>
</dbReference>
<dbReference type="SUPFAM" id="SSF56519">
    <property type="entry name" value="Penicillin binding protein dimerisation domain"/>
    <property type="match status" value="1"/>
</dbReference>
<sequence length="673" mass="73911">MSEEQNTRRPDDHEFGWRLGVVVLVYSAFIAAIIGMLLSIQVINVGKYRQKAARQYERVVTEKAQRGVILDRRSRMLAESIESVSFYANPAIIRKSPLFDQKGKAVVDRKSGKQKTFDNSAKIATIFSRQLGINRLEILAALRKPKGVVVLGRKIPVAKALPLMQEKYPGVWSDKDQQRYYLNVAAQVIGFTDSKNEGSSGLELQLNKALKGRDGTRIFQRSATGVRYPAPDAKQLDPVKGNTVQLTLDADIQSIVEDELTKAVERFNADAAASIVMDVRTGEIIAMANNPVFDLNQRGTWTPERSRNRAVTDSYEPGSTFKLVMAAAATEVLKRKATDIVFANNGNMPIYNLNIRDHEPYGNITFRQAIMYSSNIVAAKTAMAVGSAKFNAYARNFGFGVKTGVGLTGESPGRVRTLSRWDRTTLPWMGYGYQVMATPLQILQAYAAVANNGTLMKPFIIKKVTDAEGNVVRESVPEKVRQVISPEAARYIGREYFKAVVDSGTAKSASVPGISVAGKTGTARRAAGGSYANPVYVSSFVGYFPVETPLYAIIVVVENPRTAYYAATVAAPVFSGIASRMIACSEEMQKNLAFRSPQQTMLETAKAVAVPELVGLRGRDARRMLQWLKLEMEYSGDLDGVVAAQSVLPGKMVELSRVIRVKLSEGNSNRKSL</sequence>
<dbReference type="Gene3D" id="3.40.710.10">
    <property type="entry name" value="DD-peptidase/beta-lactamase superfamily"/>
    <property type="match status" value="1"/>
</dbReference>
<dbReference type="PANTHER" id="PTHR30627:SF1">
    <property type="entry name" value="PEPTIDOGLYCAN D,D-TRANSPEPTIDASE FTSI"/>
    <property type="match status" value="1"/>
</dbReference>
<dbReference type="SUPFAM" id="SSF56601">
    <property type="entry name" value="beta-lactamase/transpeptidase-like"/>
    <property type="match status" value="1"/>
</dbReference>
<dbReference type="Pfam" id="PF03717">
    <property type="entry name" value="PBP_dimer"/>
    <property type="match status" value="1"/>
</dbReference>
<reference evidence="6 7" key="2">
    <citation type="submission" date="2006-07" db="EMBL/GenBank/DDBJ databases">
        <title>Sequencing of the draft genome and assembly of Chlorobium ferroxidans DSM 13031.</title>
        <authorList>
            <consortium name="US DOE Joint Genome Institute (JGI-PGF)"/>
            <person name="Copeland A."/>
            <person name="Lucas S."/>
            <person name="Lapidus A."/>
            <person name="Barry K."/>
            <person name="Glavina del Rio T."/>
            <person name="Dalin E."/>
            <person name="Tice H."/>
            <person name="Bruce D."/>
            <person name="Pitluck S."/>
            <person name="Richardson P."/>
        </authorList>
    </citation>
    <scope>NUCLEOTIDE SEQUENCE [LARGE SCALE GENOMIC DNA]</scope>
    <source>
        <strain evidence="6 7">DSM 13031</strain>
    </source>
</reference>
<reference evidence="6 7" key="1">
    <citation type="submission" date="2006-07" db="EMBL/GenBank/DDBJ databases">
        <title>Annotation of the draft genome assembly of Chlorobium ferroxidans DSM 13031.</title>
        <authorList>
            <consortium name="US DOE Joint Genome Institute (JGI-ORNL)"/>
            <person name="Larimer F."/>
            <person name="Land M."/>
            <person name="Hauser L."/>
        </authorList>
    </citation>
    <scope>NUCLEOTIDE SEQUENCE [LARGE SCALE GENOMIC DNA]</scope>
    <source>
        <strain evidence="6 7">DSM 13031</strain>
    </source>
</reference>
<dbReference type="SUPFAM" id="SSF54184">
    <property type="entry name" value="Penicillin-binding protein 2x (pbp-2x), c-terminal domain"/>
    <property type="match status" value="1"/>
</dbReference>
<evidence type="ECO:0000313" key="6">
    <source>
        <dbReference type="EMBL" id="EAT58314.1"/>
    </source>
</evidence>
<gene>
    <name evidence="6" type="ORF">CferDRAFT_0430</name>
</gene>
<dbReference type="EC" id="2.4.1.129" evidence="6"/>
<dbReference type="Proteomes" id="UP000004162">
    <property type="component" value="Unassembled WGS sequence"/>
</dbReference>
<accession>Q0YPU7</accession>
<keyword evidence="6" id="KW-0328">Glycosyltransferase</keyword>
<dbReference type="Gene3D" id="3.30.450.330">
    <property type="match status" value="1"/>
</dbReference>
<dbReference type="GO" id="GO:0004180">
    <property type="term" value="F:carboxypeptidase activity"/>
    <property type="evidence" value="ECO:0007669"/>
    <property type="project" value="UniProtKB-KW"/>
</dbReference>
<dbReference type="InterPro" id="IPR005543">
    <property type="entry name" value="PASTA_dom"/>
</dbReference>
<dbReference type="InterPro" id="IPR050515">
    <property type="entry name" value="Beta-lactam/transpept"/>
</dbReference>
<keyword evidence="2" id="KW-0645">Protease</keyword>
<evidence type="ECO:0000256" key="3">
    <source>
        <dbReference type="ARBA" id="ARBA00023136"/>
    </source>
</evidence>
<name>Q0YPU7_9CHLB</name>
<dbReference type="InterPro" id="IPR036138">
    <property type="entry name" value="PBP_dimer_sf"/>
</dbReference>
<keyword evidence="4" id="KW-0812">Transmembrane</keyword>
<keyword evidence="7" id="KW-1185">Reference proteome</keyword>
<dbReference type="GO" id="GO:0016757">
    <property type="term" value="F:glycosyltransferase activity"/>
    <property type="evidence" value="ECO:0007669"/>
    <property type="project" value="UniProtKB-KW"/>
</dbReference>
<organism evidence="6 7">
    <name type="scientific">Chlorobium ferrooxidans DSM 13031</name>
    <dbReference type="NCBI Taxonomy" id="377431"/>
    <lineage>
        <taxon>Bacteria</taxon>
        <taxon>Pseudomonadati</taxon>
        <taxon>Chlorobiota</taxon>
        <taxon>Chlorobiia</taxon>
        <taxon>Chlorobiales</taxon>
        <taxon>Chlorobiaceae</taxon>
        <taxon>Chlorobium/Pelodictyon group</taxon>
        <taxon>Chlorobium</taxon>
    </lineage>
</organism>
<feature type="domain" description="PASTA" evidence="5">
    <location>
        <begin position="604"/>
        <end position="665"/>
    </location>
</feature>
<dbReference type="GO" id="GO:0005886">
    <property type="term" value="C:plasma membrane"/>
    <property type="evidence" value="ECO:0007669"/>
    <property type="project" value="TreeGrafter"/>
</dbReference>
<dbReference type="InterPro" id="IPR005311">
    <property type="entry name" value="PBP_dimer"/>
</dbReference>
<proteinExistence type="predicted"/>
<dbReference type="Gene3D" id="3.90.1310.10">
    <property type="entry name" value="Penicillin-binding protein 2a (Domain 2)"/>
    <property type="match status" value="1"/>
</dbReference>
<comment type="subcellular location">
    <subcellularLocation>
        <location evidence="1">Membrane</location>
    </subcellularLocation>
</comment>
<keyword evidence="2" id="KW-0121">Carboxypeptidase</keyword>
<comment type="caution">
    <text evidence="6">The sequence shown here is derived from an EMBL/GenBank/DDBJ whole genome shotgun (WGS) entry which is preliminary data.</text>
</comment>
<evidence type="ECO:0000256" key="1">
    <source>
        <dbReference type="ARBA" id="ARBA00004370"/>
    </source>
</evidence>
<feature type="transmembrane region" description="Helical" evidence="4">
    <location>
        <begin position="21"/>
        <end position="43"/>
    </location>
</feature>
<dbReference type="CDD" id="cd06575">
    <property type="entry name" value="PASTA_Pbp2x-like_2"/>
    <property type="match status" value="1"/>
</dbReference>
<dbReference type="Pfam" id="PF03793">
    <property type="entry name" value="PASTA"/>
    <property type="match status" value="1"/>
</dbReference>
<dbReference type="EMBL" id="AASE01000023">
    <property type="protein sequence ID" value="EAT58314.1"/>
    <property type="molecule type" value="Genomic_DNA"/>
</dbReference>
<evidence type="ECO:0000256" key="4">
    <source>
        <dbReference type="SAM" id="Phobius"/>
    </source>
</evidence>
<keyword evidence="2" id="KW-0378">Hydrolase</keyword>
<dbReference type="AlphaFoldDB" id="Q0YPU7"/>
<dbReference type="OrthoDB" id="9804124at2"/>